<feature type="domain" description="O-acyltransferase WSD1-like N-terminal" evidence="8">
    <location>
        <begin position="46"/>
        <end position="183"/>
    </location>
</feature>
<keyword evidence="4" id="KW-0808">Transferase</keyword>
<comment type="pathway">
    <text evidence="1">Glycerolipid metabolism; triacylglycerol biosynthesis.</text>
</comment>
<gene>
    <name evidence="9" type="ORF">BDA96_01G390400</name>
</gene>
<comment type="catalytic activity">
    <reaction evidence="6">
        <text>an acyl-CoA + a 1,2-diacyl-sn-glycerol = a triacyl-sn-glycerol + CoA</text>
        <dbReference type="Rhea" id="RHEA:10868"/>
        <dbReference type="ChEBI" id="CHEBI:17815"/>
        <dbReference type="ChEBI" id="CHEBI:57287"/>
        <dbReference type="ChEBI" id="CHEBI:58342"/>
        <dbReference type="ChEBI" id="CHEBI:64615"/>
        <dbReference type="EC" id="2.3.1.20"/>
    </reaction>
</comment>
<evidence type="ECO:0000259" key="8">
    <source>
        <dbReference type="Pfam" id="PF03007"/>
    </source>
</evidence>
<evidence type="ECO:0000256" key="5">
    <source>
        <dbReference type="ARBA" id="ARBA00023315"/>
    </source>
</evidence>
<evidence type="ECO:0000256" key="7">
    <source>
        <dbReference type="SAM" id="MobiDB-lite"/>
    </source>
</evidence>
<feature type="region of interest" description="Disordered" evidence="7">
    <location>
        <begin position="1"/>
        <end position="27"/>
    </location>
</feature>
<dbReference type="Pfam" id="PF03007">
    <property type="entry name" value="WS_DGAT_cat"/>
    <property type="match status" value="1"/>
</dbReference>
<reference evidence="9" key="2">
    <citation type="submission" date="2020-10" db="EMBL/GenBank/DDBJ databases">
        <authorList>
            <person name="Cooper E.A."/>
            <person name="Brenton Z.W."/>
            <person name="Flinn B.S."/>
            <person name="Jenkins J."/>
            <person name="Shu S."/>
            <person name="Flowers D."/>
            <person name="Luo F."/>
            <person name="Wang Y."/>
            <person name="Xia P."/>
            <person name="Barry K."/>
            <person name="Daum C."/>
            <person name="Lipzen A."/>
            <person name="Yoshinaga Y."/>
            <person name="Schmutz J."/>
            <person name="Saski C."/>
            <person name="Vermerris W."/>
            <person name="Kresovich S."/>
        </authorList>
    </citation>
    <scope>NUCLEOTIDE SEQUENCE</scope>
</reference>
<evidence type="ECO:0000313" key="10">
    <source>
        <dbReference type="Proteomes" id="UP000807115"/>
    </source>
</evidence>
<dbReference type="Proteomes" id="UP000807115">
    <property type="component" value="Chromosome 1"/>
</dbReference>
<evidence type="ECO:0000256" key="3">
    <source>
        <dbReference type="ARBA" id="ARBA00013244"/>
    </source>
</evidence>
<evidence type="ECO:0000256" key="2">
    <source>
        <dbReference type="ARBA" id="ARBA00005189"/>
    </source>
</evidence>
<feature type="compositionally biased region" description="Pro residues" evidence="7">
    <location>
        <begin position="76"/>
        <end position="92"/>
    </location>
</feature>
<dbReference type="InterPro" id="IPR004255">
    <property type="entry name" value="O-acyltransferase_WSD1_N"/>
</dbReference>
<feature type="compositionally biased region" description="Low complexity" evidence="7">
    <location>
        <begin position="8"/>
        <end position="19"/>
    </location>
</feature>
<organism evidence="9 10">
    <name type="scientific">Sorghum bicolor</name>
    <name type="common">Sorghum</name>
    <name type="synonym">Sorghum vulgare</name>
    <dbReference type="NCBI Taxonomy" id="4558"/>
    <lineage>
        <taxon>Eukaryota</taxon>
        <taxon>Viridiplantae</taxon>
        <taxon>Streptophyta</taxon>
        <taxon>Embryophyta</taxon>
        <taxon>Tracheophyta</taxon>
        <taxon>Spermatophyta</taxon>
        <taxon>Magnoliopsida</taxon>
        <taxon>Liliopsida</taxon>
        <taxon>Poales</taxon>
        <taxon>Poaceae</taxon>
        <taxon>PACMAD clade</taxon>
        <taxon>Panicoideae</taxon>
        <taxon>Andropogonodae</taxon>
        <taxon>Andropogoneae</taxon>
        <taxon>Sorghinae</taxon>
        <taxon>Sorghum</taxon>
    </lineage>
</organism>
<keyword evidence="5" id="KW-0012">Acyltransferase</keyword>
<evidence type="ECO:0000256" key="1">
    <source>
        <dbReference type="ARBA" id="ARBA00004771"/>
    </source>
</evidence>
<protein>
    <recommendedName>
        <fullName evidence="3">diacylglycerol O-acyltransferase</fullName>
        <ecNumber evidence="3">2.3.1.20</ecNumber>
    </recommendedName>
</protein>
<comment type="caution">
    <text evidence="9">The sequence shown here is derived from an EMBL/GenBank/DDBJ whole genome shotgun (WGS) entry which is preliminary data.</text>
</comment>
<proteinExistence type="predicted"/>
<dbReference type="AlphaFoldDB" id="A0A921S2V7"/>
<evidence type="ECO:0000256" key="4">
    <source>
        <dbReference type="ARBA" id="ARBA00022679"/>
    </source>
</evidence>
<dbReference type="InterPro" id="IPR045034">
    <property type="entry name" value="O-acyltransferase_WSD1-like"/>
</dbReference>
<dbReference type="PANTHER" id="PTHR31650">
    <property type="entry name" value="O-ACYLTRANSFERASE (WSD1-LIKE) FAMILY PROTEIN"/>
    <property type="match status" value="1"/>
</dbReference>
<accession>A0A921S2V7</accession>
<dbReference type="GO" id="GO:0045017">
    <property type="term" value="P:glycerolipid biosynthetic process"/>
    <property type="evidence" value="ECO:0007669"/>
    <property type="project" value="InterPro"/>
</dbReference>
<dbReference type="EC" id="2.3.1.20" evidence="3"/>
<evidence type="ECO:0000313" key="9">
    <source>
        <dbReference type="EMBL" id="KAG0551048.1"/>
    </source>
</evidence>
<comment type="pathway">
    <text evidence="2">Lipid metabolism.</text>
</comment>
<dbReference type="GO" id="GO:0004144">
    <property type="term" value="F:diacylglycerol O-acyltransferase activity"/>
    <property type="evidence" value="ECO:0007669"/>
    <property type="project" value="UniProtKB-EC"/>
</dbReference>
<dbReference type="EMBL" id="CM027680">
    <property type="protein sequence ID" value="KAG0551048.1"/>
    <property type="molecule type" value="Genomic_DNA"/>
</dbReference>
<name>A0A921S2V7_SORBI</name>
<sequence>MGPHDGEPSSSRPWTAPPSRRTRTRRWRTTWRRCRRSPWTSRPPRRRTCAVVLRIHHALGDGTSLVSLLRRARGAPPTPGPRALPAMPAPPRPPRRRLRRPAAARVVGGSPGARCVGAGVRAPCSRGTPWWTWRASSPYGAAAGARPDQAPTVFAGVEFRRKRFVMRTLSLDDVKLVKHALGCVSRRRSNTTMHHACTFFSSTVLYIRAV</sequence>
<dbReference type="PANTHER" id="PTHR31650:SF42">
    <property type="entry name" value="OS01G0770100 PROTEIN"/>
    <property type="match status" value="1"/>
</dbReference>
<reference evidence="9" key="1">
    <citation type="journal article" date="2019" name="BMC Genomics">
        <title>A new reference genome for Sorghum bicolor reveals high levels of sequence similarity between sweet and grain genotypes: implications for the genetics of sugar metabolism.</title>
        <authorList>
            <person name="Cooper E.A."/>
            <person name="Brenton Z.W."/>
            <person name="Flinn B.S."/>
            <person name="Jenkins J."/>
            <person name="Shu S."/>
            <person name="Flowers D."/>
            <person name="Luo F."/>
            <person name="Wang Y."/>
            <person name="Xia P."/>
            <person name="Barry K."/>
            <person name="Daum C."/>
            <person name="Lipzen A."/>
            <person name="Yoshinaga Y."/>
            <person name="Schmutz J."/>
            <person name="Saski C."/>
            <person name="Vermerris W."/>
            <person name="Kresovich S."/>
        </authorList>
    </citation>
    <scope>NUCLEOTIDE SEQUENCE</scope>
</reference>
<evidence type="ECO:0000256" key="6">
    <source>
        <dbReference type="ARBA" id="ARBA00048109"/>
    </source>
</evidence>
<feature type="region of interest" description="Disordered" evidence="7">
    <location>
        <begin position="72"/>
        <end position="99"/>
    </location>
</feature>